<name>A0A6P4YXP5_BRABE</name>
<keyword evidence="2" id="KW-0732">Signal</keyword>
<sequence length="95" mass="11203">MKLFVCTLLVTIVVVAMLIEDSEGLSGWRRRRRSRRSGLDSRSNLPVNLDEGPELREVLEEARDLLDSLMEKQEQLEARELQMDPEEEDYTRKRR</sequence>
<dbReference type="RefSeq" id="XP_019622041.1">
    <property type="nucleotide sequence ID" value="XM_019766482.1"/>
</dbReference>
<feature type="region of interest" description="Disordered" evidence="1">
    <location>
        <begin position="26"/>
        <end position="48"/>
    </location>
</feature>
<accession>A0A6P4YXP5</accession>
<reference evidence="4" key="1">
    <citation type="submission" date="2025-08" db="UniProtKB">
        <authorList>
            <consortium name="RefSeq"/>
        </authorList>
    </citation>
    <scope>IDENTIFICATION</scope>
    <source>
        <tissue evidence="4">Gonad</tissue>
    </source>
</reference>
<protein>
    <submittedName>
        <fullName evidence="4">Uncharacterized protein LOC109468230</fullName>
    </submittedName>
</protein>
<dbReference type="AlphaFoldDB" id="A0A6P4YXP5"/>
<evidence type="ECO:0000256" key="1">
    <source>
        <dbReference type="SAM" id="MobiDB-lite"/>
    </source>
</evidence>
<evidence type="ECO:0000313" key="4">
    <source>
        <dbReference type="RefSeq" id="XP_019622041.1"/>
    </source>
</evidence>
<evidence type="ECO:0000313" key="3">
    <source>
        <dbReference type="Proteomes" id="UP000515135"/>
    </source>
</evidence>
<keyword evidence="3" id="KW-1185">Reference proteome</keyword>
<evidence type="ECO:0000256" key="2">
    <source>
        <dbReference type="SAM" id="SignalP"/>
    </source>
</evidence>
<feature type="signal peptide" evidence="2">
    <location>
        <begin position="1"/>
        <end position="24"/>
    </location>
</feature>
<dbReference type="GeneID" id="109468230"/>
<dbReference type="Proteomes" id="UP000515135">
    <property type="component" value="Unplaced"/>
</dbReference>
<feature type="region of interest" description="Disordered" evidence="1">
    <location>
        <begin position="76"/>
        <end position="95"/>
    </location>
</feature>
<proteinExistence type="predicted"/>
<organism evidence="3 4">
    <name type="scientific">Branchiostoma belcheri</name>
    <name type="common">Amphioxus</name>
    <dbReference type="NCBI Taxonomy" id="7741"/>
    <lineage>
        <taxon>Eukaryota</taxon>
        <taxon>Metazoa</taxon>
        <taxon>Chordata</taxon>
        <taxon>Cephalochordata</taxon>
        <taxon>Leptocardii</taxon>
        <taxon>Amphioxiformes</taxon>
        <taxon>Branchiostomatidae</taxon>
        <taxon>Branchiostoma</taxon>
    </lineage>
</organism>
<gene>
    <name evidence="4" type="primary">LOC109468230</name>
</gene>
<dbReference type="KEGG" id="bbel:109468230"/>
<feature type="chain" id="PRO_5027754074" evidence="2">
    <location>
        <begin position="25"/>
        <end position="95"/>
    </location>
</feature>